<sequence length="124" mass="13188">MQLVTETEERTTRTPAGLMAGLAAPSQGSKQISTWRVEMAEDVDSPLHLIDADQIWMPISGTWEFTVGDETVRATTGQTVVLEANEPRRFRAVGGPAQALVAMPASGQAGAPGSDARQGLPWAQ</sequence>
<dbReference type="Pfam" id="PF07883">
    <property type="entry name" value="Cupin_2"/>
    <property type="match status" value="1"/>
</dbReference>
<dbReference type="Proteomes" id="UP000033393">
    <property type="component" value="Unassembled WGS sequence"/>
</dbReference>
<feature type="region of interest" description="Disordered" evidence="1">
    <location>
        <begin position="105"/>
        <end position="124"/>
    </location>
</feature>
<proteinExistence type="predicted"/>
<feature type="domain" description="Cupin type-2" evidence="2">
    <location>
        <begin position="37"/>
        <end position="101"/>
    </location>
</feature>
<dbReference type="OrthoDB" id="5145129at2"/>
<dbReference type="InterPro" id="IPR013096">
    <property type="entry name" value="Cupin_2"/>
</dbReference>
<dbReference type="InterPro" id="IPR011051">
    <property type="entry name" value="RmlC_Cupin_sf"/>
</dbReference>
<gene>
    <name evidence="3" type="ORF">UK23_27285</name>
</gene>
<dbReference type="AlphaFoldDB" id="A0A0F0GNL6"/>
<evidence type="ECO:0000313" key="4">
    <source>
        <dbReference type="Proteomes" id="UP000033393"/>
    </source>
</evidence>
<comment type="caution">
    <text evidence="3">The sequence shown here is derived from an EMBL/GenBank/DDBJ whole genome shotgun (WGS) entry which is preliminary data.</text>
</comment>
<dbReference type="InterPro" id="IPR014710">
    <property type="entry name" value="RmlC-like_jellyroll"/>
</dbReference>
<keyword evidence="4" id="KW-1185">Reference proteome</keyword>
<reference evidence="3 4" key="1">
    <citation type="submission" date="2015-02" db="EMBL/GenBank/DDBJ databases">
        <authorList>
            <person name="Ju K.-S."/>
            <person name="Doroghazi J.R."/>
            <person name="Metcalf W."/>
        </authorList>
    </citation>
    <scope>NUCLEOTIDE SEQUENCE [LARGE SCALE GENOMIC DNA]</scope>
    <source>
        <strain evidence="3 4">NRRL B-16140</strain>
    </source>
</reference>
<evidence type="ECO:0000259" key="2">
    <source>
        <dbReference type="Pfam" id="PF07883"/>
    </source>
</evidence>
<dbReference type="EMBL" id="JYJG01000224">
    <property type="protein sequence ID" value="KJK45079.1"/>
    <property type="molecule type" value="Genomic_DNA"/>
</dbReference>
<dbReference type="Gene3D" id="2.60.120.10">
    <property type="entry name" value="Jelly Rolls"/>
    <property type="match status" value="1"/>
</dbReference>
<dbReference type="PATRIC" id="fig|68170.10.peg.7022"/>
<protein>
    <submittedName>
        <fullName evidence="3">Cupin</fullName>
    </submittedName>
</protein>
<organism evidence="3 4">
    <name type="scientific">Lentzea aerocolonigenes</name>
    <name type="common">Lechevalieria aerocolonigenes</name>
    <name type="synonym">Saccharothrix aerocolonigenes</name>
    <dbReference type="NCBI Taxonomy" id="68170"/>
    <lineage>
        <taxon>Bacteria</taxon>
        <taxon>Bacillati</taxon>
        <taxon>Actinomycetota</taxon>
        <taxon>Actinomycetes</taxon>
        <taxon>Pseudonocardiales</taxon>
        <taxon>Pseudonocardiaceae</taxon>
        <taxon>Lentzea</taxon>
    </lineage>
</organism>
<accession>A0A0F0GNL6</accession>
<evidence type="ECO:0000313" key="3">
    <source>
        <dbReference type="EMBL" id="KJK45079.1"/>
    </source>
</evidence>
<name>A0A0F0GNL6_LENAE</name>
<dbReference type="SUPFAM" id="SSF51182">
    <property type="entry name" value="RmlC-like cupins"/>
    <property type="match status" value="1"/>
</dbReference>
<evidence type="ECO:0000256" key="1">
    <source>
        <dbReference type="SAM" id="MobiDB-lite"/>
    </source>
</evidence>